<dbReference type="GO" id="GO:0061630">
    <property type="term" value="F:ubiquitin protein ligase activity"/>
    <property type="evidence" value="ECO:0007669"/>
    <property type="project" value="TreeGrafter"/>
</dbReference>
<evidence type="ECO:0000259" key="3">
    <source>
        <dbReference type="Pfam" id="PF18891"/>
    </source>
</evidence>
<feature type="non-terminal residue" evidence="4">
    <location>
        <position position="1"/>
    </location>
</feature>
<feature type="domain" description="FANCL UBC-like" evidence="2">
    <location>
        <begin position="78"/>
        <end position="163"/>
    </location>
</feature>
<dbReference type="PANTHER" id="PTHR13206:SF0">
    <property type="entry name" value="E3 UBIQUITIN-PROTEIN LIGASE FANCL"/>
    <property type="match status" value="1"/>
</dbReference>
<dbReference type="PANTHER" id="PTHR13206">
    <property type="entry name" value="UBIQUITIN LIGASE PROTEIN PHF9 FANCONI ANEMIA GROUP L PROTEIN"/>
    <property type="match status" value="1"/>
</dbReference>
<dbReference type="EMBL" id="CAXITT010001008">
    <property type="protein sequence ID" value="CAL1547565.1"/>
    <property type="molecule type" value="Genomic_DNA"/>
</dbReference>
<proteinExistence type="predicted"/>
<accession>A0AAV2IKP3</accession>
<dbReference type="Proteomes" id="UP001497497">
    <property type="component" value="Unassembled WGS sequence"/>
</dbReference>
<dbReference type="Pfam" id="PF18891">
    <property type="entry name" value="FANCL_d3"/>
    <property type="match status" value="1"/>
</dbReference>
<dbReference type="InterPro" id="IPR016135">
    <property type="entry name" value="UBQ-conjugating_enzyme/RWD"/>
</dbReference>
<feature type="domain" description="FANCL UBC-like" evidence="3">
    <location>
        <begin position="165"/>
        <end position="261"/>
    </location>
</feature>
<reference evidence="4 5" key="1">
    <citation type="submission" date="2024-04" db="EMBL/GenBank/DDBJ databases">
        <authorList>
            <consortium name="Genoscope - CEA"/>
            <person name="William W."/>
        </authorList>
    </citation>
    <scope>NUCLEOTIDE SEQUENCE [LARGE SCALE GENOMIC DNA]</scope>
</reference>
<evidence type="ECO:0000259" key="2">
    <source>
        <dbReference type="Pfam" id="PF18890"/>
    </source>
</evidence>
<dbReference type="Gene3D" id="3.10.110.20">
    <property type="entry name" value="RWD domain-like"/>
    <property type="match status" value="1"/>
</dbReference>
<evidence type="ECO:0000259" key="1">
    <source>
        <dbReference type="Pfam" id="PF09765"/>
    </source>
</evidence>
<dbReference type="AlphaFoldDB" id="A0AAV2IKP3"/>
<dbReference type="CDD" id="cd23832">
    <property type="entry name" value="DRWD-C_FANCL"/>
    <property type="match status" value="1"/>
</dbReference>
<dbReference type="GO" id="GO:0043240">
    <property type="term" value="C:Fanconi anaemia nuclear complex"/>
    <property type="evidence" value="ECO:0007669"/>
    <property type="project" value="InterPro"/>
</dbReference>
<dbReference type="Pfam" id="PF09765">
    <property type="entry name" value="FANCL_d1"/>
    <property type="match status" value="1"/>
</dbReference>
<dbReference type="Gene3D" id="3.10.110.10">
    <property type="entry name" value="Ubiquitin Conjugating Enzyme"/>
    <property type="match status" value="1"/>
</dbReference>
<organism evidence="4 5">
    <name type="scientific">Lymnaea stagnalis</name>
    <name type="common">Great pond snail</name>
    <name type="synonym">Helix stagnalis</name>
    <dbReference type="NCBI Taxonomy" id="6523"/>
    <lineage>
        <taxon>Eukaryota</taxon>
        <taxon>Metazoa</taxon>
        <taxon>Spiralia</taxon>
        <taxon>Lophotrochozoa</taxon>
        <taxon>Mollusca</taxon>
        <taxon>Gastropoda</taxon>
        <taxon>Heterobranchia</taxon>
        <taxon>Euthyneura</taxon>
        <taxon>Panpulmonata</taxon>
        <taxon>Hygrophila</taxon>
        <taxon>Lymnaeoidea</taxon>
        <taxon>Lymnaeidae</taxon>
        <taxon>Lymnaea</taxon>
    </lineage>
</organism>
<dbReference type="Pfam" id="PF18890">
    <property type="entry name" value="FANCL_d2"/>
    <property type="match status" value="1"/>
</dbReference>
<feature type="non-terminal residue" evidence="4">
    <location>
        <position position="291"/>
    </location>
</feature>
<protein>
    <submittedName>
        <fullName evidence="4">Uncharacterized protein</fullName>
    </submittedName>
</protein>
<sequence>GQSYRVDINIPSNGGLCGAQFCCEWKLLQRIQHKVELIQQRLKNADSMTSFLQEFVHIAESCVKEHSIETDIWSLQTSQILQQIEELGWENLVSIDESLSHLEFGLYDNAARWHKIQMKFNTKDPNTPAICETSLPEIFHFSWSGKTCLKHIFQEFQAAVSSYQHFWDIMQEIDDKCWVLEPEQPTFADTRRRIAIGPNLSIQINVNCGQPSTFPECRFLGTHSAISELREKLNVNLHMWDAERSLLRNLQEVLDLDFPSRTETRIEELTVDCGICYCHHQQQEIPEIVCE</sequence>
<evidence type="ECO:0000313" key="4">
    <source>
        <dbReference type="EMBL" id="CAL1547565.1"/>
    </source>
</evidence>
<dbReference type="InterPro" id="IPR013083">
    <property type="entry name" value="Znf_RING/FYVE/PHD"/>
</dbReference>
<evidence type="ECO:0000313" key="5">
    <source>
        <dbReference type="Proteomes" id="UP001497497"/>
    </source>
</evidence>
<dbReference type="InterPro" id="IPR026848">
    <property type="entry name" value="Fancl"/>
</dbReference>
<keyword evidence="5" id="KW-1185">Reference proteome</keyword>
<dbReference type="Gene3D" id="3.30.40.10">
    <property type="entry name" value="Zinc/RING finger domain, C3HC4 (zinc finger)"/>
    <property type="match status" value="1"/>
</dbReference>
<feature type="domain" description="Fanconi anemia complex subunit FancL WD-repeat containing" evidence="1">
    <location>
        <begin position="2"/>
        <end position="58"/>
    </location>
</feature>
<gene>
    <name evidence="4" type="ORF">GSLYS_00020882001</name>
</gene>
<dbReference type="InterPro" id="IPR019162">
    <property type="entry name" value="FancL_WD-rpt_cont_dom"/>
</dbReference>
<dbReference type="GO" id="GO:0006513">
    <property type="term" value="P:protein monoubiquitination"/>
    <property type="evidence" value="ECO:0007669"/>
    <property type="project" value="TreeGrafter"/>
</dbReference>
<dbReference type="InterPro" id="IPR043898">
    <property type="entry name" value="FANCL_d2"/>
</dbReference>
<comment type="caution">
    <text evidence="4">The sequence shown here is derived from an EMBL/GenBank/DDBJ whole genome shotgun (WGS) entry which is preliminary data.</text>
</comment>
<dbReference type="GO" id="GO:0036297">
    <property type="term" value="P:interstrand cross-link repair"/>
    <property type="evidence" value="ECO:0007669"/>
    <property type="project" value="InterPro"/>
</dbReference>
<dbReference type="InterPro" id="IPR043003">
    <property type="entry name" value="FANCL_d3_sf"/>
</dbReference>
<name>A0AAV2IKP3_LYMST</name>
<dbReference type="CDD" id="cd23831">
    <property type="entry name" value="DRWD-N_FANCL"/>
    <property type="match status" value="1"/>
</dbReference>
<dbReference type="InterPro" id="IPR044037">
    <property type="entry name" value="FANCL_d3"/>
</dbReference>